<dbReference type="Pfam" id="PF00829">
    <property type="entry name" value="Ribosomal_L21p"/>
    <property type="match status" value="1"/>
</dbReference>
<dbReference type="GO" id="GO:1990904">
    <property type="term" value="C:ribonucleoprotein complex"/>
    <property type="evidence" value="ECO:0007669"/>
    <property type="project" value="UniProtKB-KW"/>
</dbReference>
<gene>
    <name evidence="6" type="ORF">A2Z06_01955</name>
</gene>
<evidence type="ECO:0000256" key="5">
    <source>
        <dbReference type="RuleBase" id="RU000562"/>
    </source>
</evidence>
<comment type="caution">
    <text evidence="6">The sequence shown here is derived from an EMBL/GenBank/DDBJ whole genome shotgun (WGS) entry which is preliminary data.</text>
</comment>
<dbReference type="GO" id="GO:0006412">
    <property type="term" value="P:translation"/>
    <property type="evidence" value="ECO:0007669"/>
    <property type="project" value="InterPro"/>
</dbReference>
<dbReference type="AlphaFoldDB" id="A0A1F5YD31"/>
<comment type="function">
    <text evidence="5">This protein binds to 23S rRNA in the presence of protein L20.</text>
</comment>
<evidence type="ECO:0000313" key="6">
    <source>
        <dbReference type="EMBL" id="OGF97771.1"/>
    </source>
</evidence>
<keyword evidence="2 5" id="KW-0689">Ribosomal protein</keyword>
<feature type="non-terminal residue" evidence="6">
    <location>
        <position position="92"/>
    </location>
</feature>
<keyword evidence="5" id="KW-0699">rRNA-binding</keyword>
<dbReference type="GO" id="GO:0005737">
    <property type="term" value="C:cytoplasm"/>
    <property type="evidence" value="ECO:0007669"/>
    <property type="project" value="UniProtKB-ARBA"/>
</dbReference>
<dbReference type="GO" id="GO:0019843">
    <property type="term" value="F:rRNA binding"/>
    <property type="evidence" value="ECO:0007669"/>
    <property type="project" value="UniProtKB-KW"/>
</dbReference>
<keyword evidence="3 5" id="KW-0687">Ribonucleoprotein</keyword>
<dbReference type="PANTHER" id="PTHR21349">
    <property type="entry name" value="50S RIBOSOMAL PROTEIN L21"/>
    <property type="match status" value="1"/>
</dbReference>
<protein>
    <recommendedName>
        <fullName evidence="4 5">50S ribosomal protein L21</fullName>
    </recommendedName>
</protein>
<evidence type="ECO:0000256" key="3">
    <source>
        <dbReference type="ARBA" id="ARBA00023274"/>
    </source>
</evidence>
<name>A0A1F5YD31_9BACT</name>
<proteinExistence type="inferred from homology"/>
<evidence type="ECO:0000256" key="1">
    <source>
        <dbReference type="ARBA" id="ARBA00008563"/>
    </source>
</evidence>
<dbReference type="InterPro" id="IPR036164">
    <property type="entry name" value="bL21-like_sf"/>
</dbReference>
<evidence type="ECO:0000256" key="4">
    <source>
        <dbReference type="ARBA" id="ARBA00035483"/>
    </source>
</evidence>
<dbReference type="NCBIfam" id="TIGR00061">
    <property type="entry name" value="L21"/>
    <property type="match status" value="1"/>
</dbReference>
<dbReference type="InterPro" id="IPR001787">
    <property type="entry name" value="Ribosomal_bL21"/>
</dbReference>
<dbReference type="Proteomes" id="UP000179034">
    <property type="component" value="Unassembled WGS sequence"/>
</dbReference>
<dbReference type="PANTHER" id="PTHR21349:SF0">
    <property type="entry name" value="LARGE RIBOSOMAL SUBUNIT PROTEIN BL21M"/>
    <property type="match status" value="1"/>
</dbReference>
<dbReference type="EMBL" id="MFIW01000054">
    <property type="protein sequence ID" value="OGF97771.1"/>
    <property type="molecule type" value="Genomic_DNA"/>
</dbReference>
<comment type="similarity">
    <text evidence="1 5">Belongs to the bacterial ribosomal protein bL21 family.</text>
</comment>
<dbReference type="GO" id="GO:0005840">
    <property type="term" value="C:ribosome"/>
    <property type="evidence" value="ECO:0007669"/>
    <property type="project" value="UniProtKB-KW"/>
</dbReference>
<dbReference type="SUPFAM" id="SSF141091">
    <property type="entry name" value="L21p-like"/>
    <property type="match status" value="1"/>
</dbReference>
<dbReference type="GO" id="GO:0003735">
    <property type="term" value="F:structural constituent of ribosome"/>
    <property type="evidence" value="ECO:0007669"/>
    <property type="project" value="InterPro"/>
</dbReference>
<accession>A0A1F5YD31</accession>
<evidence type="ECO:0000256" key="2">
    <source>
        <dbReference type="ARBA" id="ARBA00022980"/>
    </source>
</evidence>
<reference evidence="6 7" key="1">
    <citation type="journal article" date="2016" name="Nat. Commun.">
        <title>Thousands of microbial genomes shed light on interconnected biogeochemical processes in an aquifer system.</title>
        <authorList>
            <person name="Anantharaman K."/>
            <person name="Brown C.T."/>
            <person name="Hug L.A."/>
            <person name="Sharon I."/>
            <person name="Castelle C.J."/>
            <person name="Probst A.J."/>
            <person name="Thomas B.C."/>
            <person name="Singh A."/>
            <person name="Wilkins M.J."/>
            <person name="Karaoz U."/>
            <person name="Brodie E.L."/>
            <person name="Williams K.H."/>
            <person name="Hubbard S.S."/>
            <person name="Banfield J.F."/>
        </authorList>
    </citation>
    <scope>NUCLEOTIDE SEQUENCE [LARGE SCALE GENOMIC DNA]</scope>
</reference>
<organism evidence="6 7">
    <name type="scientific">Candidatus Glassbacteria bacterium RBG_16_58_8</name>
    <dbReference type="NCBI Taxonomy" id="1817866"/>
    <lineage>
        <taxon>Bacteria</taxon>
        <taxon>Candidatus Glassiibacteriota</taxon>
    </lineage>
</organism>
<dbReference type="HAMAP" id="MF_01363">
    <property type="entry name" value="Ribosomal_bL21"/>
    <property type="match status" value="1"/>
</dbReference>
<keyword evidence="5" id="KW-0694">RNA-binding</keyword>
<evidence type="ECO:0000313" key="7">
    <source>
        <dbReference type="Proteomes" id="UP000179034"/>
    </source>
</evidence>
<sequence length="92" mass="10569">MFAVVRTGGKQFKVKEDMKIKIPSLPAKVGEEVVFSEILLLTAGDKRYMGNPTIKGAQVKAEVLRHGRDDKQIIYKYRKRKGYHLKQGHRQD</sequence>
<dbReference type="InterPro" id="IPR028909">
    <property type="entry name" value="bL21-like"/>
</dbReference>